<dbReference type="AlphaFoldDB" id="A0A4R6TSQ9"/>
<dbReference type="SUPFAM" id="SSF51735">
    <property type="entry name" value="NAD(P)-binding Rossmann-fold domains"/>
    <property type="match status" value="1"/>
</dbReference>
<dbReference type="InterPro" id="IPR045000">
    <property type="entry name" value="TR"/>
</dbReference>
<dbReference type="Pfam" id="PF13561">
    <property type="entry name" value="adh_short_C2"/>
    <property type="match status" value="1"/>
</dbReference>
<gene>
    <name evidence="3" type="ORF">CLV82_0767</name>
</gene>
<dbReference type="PANTHER" id="PTHR42898">
    <property type="entry name" value="TROPINONE REDUCTASE"/>
    <property type="match status" value="1"/>
</dbReference>
<proteinExistence type="inferred from homology"/>
<dbReference type="InterPro" id="IPR036291">
    <property type="entry name" value="NAD(P)-bd_dom_sf"/>
</dbReference>
<dbReference type="Gene3D" id="3.40.50.720">
    <property type="entry name" value="NAD(P)-binding Rossmann-like Domain"/>
    <property type="match status" value="1"/>
</dbReference>
<evidence type="ECO:0000313" key="3">
    <source>
        <dbReference type="EMBL" id="TDQ32929.1"/>
    </source>
</evidence>
<dbReference type="RefSeq" id="WP_133642952.1">
    <property type="nucleotide sequence ID" value="NZ_SNYI01000001.1"/>
</dbReference>
<dbReference type="NCBIfam" id="NF006693">
    <property type="entry name" value="PRK09242.1"/>
    <property type="match status" value="1"/>
</dbReference>
<dbReference type="FunFam" id="3.40.50.720:FF:000084">
    <property type="entry name" value="Short-chain dehydrogenase reductase"/>
    <property type="match status" value="1"/>
</dbReference>
<keyword evidence="2" id="KW-0560">Oxidoreductase</keyword>
<comment type="caution">
    <text evidence="3">The sequence shown here is derived from an EMBL/GenBank/DDBJ whole genome shotgun (WGS) entry which is preliminary data.</text>
</comment>
<dbReference type="PANTHER" id="PTHR42898:SF6">
    <property type="entry name" value="NADP-DEPENDENT MANNITOL DEHYDROGENASE"/>
    <property type="match status" value="1"/>
</dbReference>
<dbReference type="OrthoDB" id="9803333at2"/>
<accession>A0A4R6TSQ9</accession>
<evidence type="ECO:0000256" key="1">
    <source>
        <dbReference type="ARBA" id="ARBA00006484"/>
    </source>
</evidence>
<sequence length="252" mass="27524">MWNLKDRKVLVTGGSKGIGKATVKEFLELGAEVLFTARKEVDIRTFEEELSGKGYKVSGMVSDVSVAEDREDLVRKLTHEYGKLDILVNNAGINIRKAALDYTEEEFSKILAINLFAPFEFSRLLYSLLLKGTKPSIVNVASVAASVDVKSGSPYGMAKAGLLQQTRNLAVEWAQDGIRVNAVSPWYTATPLTEAVLTQKDRMDPVIATTPLRRVAQPEEMASVIAFLAMDKASYITGQNIIVDGGMSVSAF</sequence>
<dbReference type="EMBL" id="SNYI01000001">
    <property type="protein sequence ID" value="TDQ32929.1"/>
    <property type="molecule type" value="Genomic_DNA"/>
</dbReference>
<dbReference type="GO" id="GO:0016491">
    <property type="term" value="F:oxidoreductase activity"/>
    <property type="evidence" value="ECO:0007669"/>
    <property type="project" value="UniProtKB-KW"/>
</dbReference>
<evidence type="ECO:0000313" key="4">
    <source>
        <dbReference type="Proteomes" id="UP000295468"/>
    </source>
</evidence>
<organism evidence="3 4">
    <name type="scientific">Zeaxanthinibacter enoshimensis</name>
    <dbReference type="NCBI Taxonomy" id="392009"/>
    <lineage>
        <taxon>Bacteria</taxon>
        <taxon>Pseudomonadati</taxon>
        <taxon>Bacteroidota</taxon>
        <taxon>Flavobacteriia</taxon>
        <taxon>Flavobacteriales</taxon>
        <taxon>Flavobacteriaceae</taxon>
        <taxon>Zeaxanthinibacter</taxon>
    </lineage>
</organism>
<comment type="similarity">
    <text evidence="1">Belongs to the short-chain dehydrogenases/reductases (SDR) family.</text>
</comment>
<dbReference type="Proteomes" id="UP000295468">
    <property type="component" value="Unassembled WGS sequence"/>
</dbReference>
<dbReference type="PRINTS" id="PR00081">
    <property type="entry name" value="GDHRDH"/>
</dbReference>
<dbReference type="PRINTS" id="PR00080">
    <property type="entry name" value="SDRFAMILY"/>
</dbReference>
<reference evidence="3 4" key="1">
    <citation type="submission" date="2019-03" db="EMBL/GenBank/DDBJ databases">
        <title>Genomic Encyclopedia of Archaeal and Bacterial Type Strains, Phase II (KMG-II): from individual species to whole genera.</title>
        <authorList>
            <person name="Goeker M."/>
        </authorList>
    </citation>
    <scope>NUCLEOTIDE SEQUENCE [LARGE SCALE GENOMIC DNA]</scope>
    <source>
        <strain evidence="3 4">DSM 18435</strain>
    </source>
</reference>
<protein>
    <submittedName>
        <fullName evidence="3">Tropinone reductase 1</fullName>
    </submittedName>
</protein>
<dbReference type="InterPro" id="IPR002347">
    <property type="entry name" value="SDR_fam"/>
</dbReference>
<keyword evidence="4" id="KW-1185">Reference proteome</keyword>
<dbReference type="NCBIfam" id="NF005559">
    <property type="entry name" value="PRK07231.1"/>
    <property type="match status" value="1"/>
</dbReference>
<name>A0A4R6TSQ9_9FLAO</name>
<evidence type="ECO:0000256" key="2">
    <source>
        <dbReference type="ARBA" id="ARBA00023002"/>
    </source>
</evidence>